<evidence type="ECO:0000313" key="21">
    <source>
        <dbReference type="Proteomes" id="UP000253529"/>
    </source>
</evidence>
<keyword evidence="4" id="KW-0600">Photoreceptor protein</keyword>
<dbReference type="Proteomes" id="UP000253529">
    <property type="component" value="Unassembled WGS sequence"/>
</dbReference>
<comment type="caution">
    <text evidence="20">The sequence shown here is derived from an EMBL/GenBank/DDBJ whole genome shotgun (WGS) entry which is preliminary data.</text>
</comment>
<evidence type="ECO:0000256" key="3">
    <source>
        <dbReference type="ARBA" id="ARBA00021740"/>
    </source>
</evidence>
<evidence type="ECO:0000259" key="18">
    <source>
        <dbReference type="PROSITE" id="PS50112"/>
    </source>
</evidence>
<evidence type="ECO:0000256" key="4">
    <source>
        <dbReference type="ARBA" id="ARBA00022543"/>
    </source>
</evidence>
<dbReference type="Pfam" id="PF00989">
    <property type="entry name" value="PAS"/>
    <property type="match status" value="1"/>
</dbReference>
<dbReference type="CDD" id="cd00130">
    <property type="entry name" value="PAS"/>
    <property type="match status" value="1"/>
</dbReference>
<evidence type="ECO:0000256" key="16">
    <source>
        <dbReference type="ARBA" id="ARBA00023170"/>
    </source>
</evidence>
<dbReference type="GO" id="GO:0004673">
    <property type="term" value="F:protein histidine kinase activity"/>
    <property type="evidence" value="ECO:0007669"/>
    <property type="project" value="UniProtKB-EC"/>
</dbReference>
<keyword evidence="8" id="KW-0288">FMN</keyword>
<name>A0A366F5E0_9HYPH</name>
<dbReference type="NCBIfam" id="TIGR00229">
    <property type="entry name" value="sensory_box"/>
    <property type="match status" value="1"/>
</dbReference>
<evidence type="ECO:0000256" key="2">
    <source>
        <dbReference type="ARBA" id="ARBA00012438"/>
    </source>
</evidence>
<keyword evidence="5" id="KW-0597">Phosphoprotein</keyword>
<dbReference type="InterPro" id="IPR011102">
    <property type="entry name" value="Sig_transdc_His_kinase_HWE"/>
</dbReference>
<keyword evidence="13" id="KW-0067">ATP-binding</keyword>
<evidence type="ECO:0000313" key="20">
    <source>
        <dbReference type="EMBL" id="RBP09868.1"/>
    </source>
</evidence>
<dbReference type="GO" id="GO:0005524">
    <property type="term" value="F:ATP binding"/>
    <property type="evidence" value="ECO:0007669"/>
    <property type="project" value="UniProtKB-KW"/>
</dbReference>
<evidence type="ECO:0000256" key="10">
    <source>
        <dbReference type="ARBA" id="ARBA00022737"/>
    </source>
</evidence>
<dbReference type="GO" id="GO:0006355">
    <property type="term" value="P:regulation of DNA-templated transcription"/>
    <property type="evidence" value="ECO:0007669"/>
    <property type="project" value="InterPro"/>
</dbReference>
<dbReference type="SUPFAM" id="SSF55785">
    <property type="entry name" value="PYP-like sensor domain (PAS domain)"/>
    <property type="match status" value="1"/>
</dbReference>
<keyword evidence="12" id="KW-0418">Kinase</keyword>
<evidence type="ECO:0000256" key="15">
    <source>
        <dbReference type="ARBA" id="ARBA00023026"/>
    </source>
</evidence>
<evidence type="ECO:0000256" key="8">
    <source>
        <dbReference type="ARBA" id="ARBA00022643"/>
    </source>
</evidence>
<feature type="domain" description="PAS" evidence="18">
    <location>
        <begin position="35"/>
        <end position="104"/>
    </location>
</feature>
<accession>A0A366F5E0</accession>
<evidence type="ECO:0000259" key="19">
    <source>
        <dbReference type="PROSITE" id="PS50113"/>
    </source>
</evidence>
<dbReference type="Gene3D" id="3.30.565.10">
    <property type="entry name" value="Histidine kinase-like ATPase, C-terminal domain"/>
    <property type="match status" value="1"/>
</dbReference>
<keyword evidence="11" id="KW-0547">Nucleotide-binding</keyword>
<dbReference type="InterPro" id="IPR000700">
    <property type="entry name" value="PAS-assoc_C"/>
</dbReference>
<evidence type="ECO:0000256" key="14">
    <source>
        <dbReference type="ARBA" id="ARBA00022991"/>
    </source>
</evidence>
<dbReference type="InterPro" id="IPR000014">
    <property type="entry name" value="PAS"/>
</dbReference>
<feature type="region of interest" description="Disordered" evidence="17">
    <location>
        <begin position="1"/>
        <end position="29"/>
    </location>
</feature>
<dbReference type="SMART" id="SM00911">
    <property type="entry name" value="HWE_HK"/>
    <property type="match status" value="1"/>
</dbReference>
<dbReference type="InterPro" id="IPR001610">
    <property type="entry name" value="PAC"/>
</dbReference>
<dbReference type="EMBL" id="QNRK01000020">
    <property type="protein sequence ID" value="RBP09868.1"/>
    <property type="molecule type" value="Genomic_DNA"/>
</dbReference>
<keyword evidence="15" id="KW-0843">Virulence</keyword>
<dbReference type="SMART" id="SM00091">
    <property type="entry name" value="PAS"/>
    <property type="match status" value="1"/>
</dbReference>
<dbReference type="PROSITE" id="PS50112">
    <property type="entry name" value="PAS"/>
    <property type="match status" value="1"/>
</dbReference>
<evidence type="ECO:0000256" key="9">
    <source>
        <dbReference type="ARBA" id="ARBA00022679"/>
    </source>
</evidence>
<evidence type="ECO:0000256" key="17">
    <source>
        <dbReference type="SAM" id="MobiDB-lite"/>
    </source>
</evidence>
<sequence>MSNIERETLPASGPTDRRDELHRQHKKKRERGIRKALHYAAIVESSDDAILSKDLDGVILSWNRGAERLFGFTAAEAVGRQVSLIIPEERQDEEPAILDKIRRGEPIRHYETIRQHKNGSLIDISLTISPIRDGRGRIIGASKIARDISELTKARDRQQLLLREMSHRVKNLFALSSSIVGLSARSAHSVAELADSVRERLAALARAHSLTFAHGMVESSGQPATLQSLLRTIVAPFDSPRADGGARISISGVDLPVAGPAVASLALLVHEFATNAAKYGALSADSGTIDVTCSEDGEQVALLWTERGGPRVEPPTGLEGFGGVLSRIAVNKQLGGDIERSWKPEGLAIRLTVPQARLTS</sequence>
<dbReference type="InterPro" id="IPR013767">
    <property type="entry name" value="PAS_fold"/>
</dbReference>
<dbReference type="InterPro" id="IPR036890">
    <property type="entry name" value="HATPase_C_sf"/>
</dbReference>
<reference evidence="20 21" key="1">
    <citation type="submission" date="2018-06" db="EMBL/GenBank/DDBJ databases">
        <title>Genomic Encyclopedia of Type Strains, Phase IV (KMG-IV): sequencing the most valuable type-strain genomes for metagenomic binning, comparative biology and taxonomic classification.</title>
        <authorList>
            <person name="Goeker M."/>
        </authorList>
    </citation>
    <scope>NUCLEOTIDE SEQUENCE [LARGE SCALE GENOMIC DNA]</scope>
    <source>
        <strain evidence="20 21">DSM 24875</strain>
    </source>
</reference>
<keyword evidence="16" id="KW-0675">Receptor</keyword>
<feature type="domain" description="PAC" evidence="19">
    <location>
        <begin position="108"/>
        <end position="160"/>
    </location>
</feature>
<evidence type="ECO:0000256" key="11">
    <source>
        <dbReference type="ARBA" id="ARBA00022741"/>
    </source>
</evidence>
<dbReference type="Pfam" id="PF07536">
    <property type="entry name" value="HWE_HK"/>
    <property type="match status" value="1"/>
</dbReference>
<protein>
    <recommendedName>
        <fullName evidence="3">Blue-light-activated histidine kinase</fullName>
        <ecNumber evidence="2">2.7.13.3</ecNumber>
    </recommendedName>
</protein>
<dbReference type="PANTHER" id="PTHR41523:SF8">
    <property type="entry name" value="ETHYLENE RESPONSE SENSOR PROTEIN"/>
    <property type="match status" value="1"/>
</dbReference>
<dbReference type="EC" id="2.7.13.3" evidence="2"/>
<keyword evidence="9" id="KW-0808">Transferase</keyword>
<organism evidence="20 21">
    <name type="scientific">Roseiarcus fermentans</name>
    <dbReference type="NCBI Taxonomy" id="1473586"/>
    <lineage>
        <taxon>Bacteria</taxon>
        <taxon>Pseudomonadati</taxon>
        <taxon>Pseudomonadota</taxon>
        <taxon>Alphaproteobacteria</taxon>
        <taxon>Hyphomicrobiales</taxon>
        <taxon>Roseiarcaceae</taxon>
        <taxon>Roseiarcus</taxon>
    </lineage>
</organism>
<evidence type="ECO:0000256" key="1">
    <source>
        <dbReference type="ARBA" id="ARBA00000085"/>
    </source>
</evidence>
<keyword evidence="10" id="KW-0677">Repeat</keyword>
<evidence type="ECO:0000256" key="12">
    <source>
        <dbReference type="ARBA" id="ARBA00022777"/>
    </source>
</evidence>
<dbReference type="Gene3D" id="3.30.450.20">
    <property type="entry name" value="PAS domain"/>
    <property type="match status" value="1"/>
</dbReference>
<gene>
    <name evidence="20" type="ORF">DFR50_12068</name>
</gene>
<evidence type="ECO:0000256" key="13">
    <source>
        <dbReference type="ARBA" id="ARBA00022840"/>
    </source>
</evidence>
<evidence type="ECO:0000256" key="6">
    <source>
        <dbReference type="ARBA" id="ARBA00022606"/>
    </source>
</evidence>
<keyword evidence="6" id="KW-0716">Sensory transduction</keyword>
<keyword evidence="14" id="KW-0157">Chromophore</keyword>
<dbReference type="PROSITE" id="PS50113">
    <property type="entry name" value="PAC"/>
    <property type="match status" value="1"/>
</dbReference>
<dbReference type="InterPro" id="IPR035965">
    <property type="entry name" value="PAS-like_dom_sf"/>
</dbReference>
<evidence type="ECO:0000256" key="5">
    <source>
        <dbReference type="ARBA" id="ARBA00022553"/>
    </source>
</evidence>
<dbReference type="SMART" id="SM00086">
    <property type="entry name" value="PAC"/>
    <property type="match status" value="1"/>
</dbReference>
<dbReference type="RefSeq" id="WP_245427909.1">
    <property type="nucleotide sequence ID" value="NZ_QNRK01000020.1"/>
</dbReference>
<keyword evidence="7" id="KW-0285">Flavoprotein</keyword>
<dbReference type="AlphaFoldDB" id="A0A366F5E0"/>
<proteinExistence type="predicted"/>
<evidence type="ECO:0000256" key="7">
    <source>
        <dbReference type="ARBA" id="ARBA00022630"/>
    </source>
</evidence>
<keyword evidence="21" id="KW-1185">Reference proteome</keyword>
<dbReference type="PANTHER" id="PTHR41523">
    <property type="entry name" value="TWO-COMPONENT SYSTEM SENSOR PROTEIN"/>
    <property type="match status" value="1"/>
</dbReference>
<dbReference type="GO" id="GO:0009881">
    <property type="term" value="F:photoreceptor activity"/>
    <property type="evidence" value="ECO:0007669"/>
    <property type="project" value="UniProtKB-KW"/>
</dbReference>
<comment type="catalytic activity">
    <reaction evidence="1">
        <text>ATP + protein L-histidine = ADP + protein N-phospho-L-histidine.</text>
        <dbReference type="EC" id="2.7.13.3"/>
    </reaction>
</comment>